<comment type="caution">
    <text evidence="3">The sequence shown here is derived from an EMBL/GenBank/DDBJ whole genome shotgun (WGS) entry which is preliminary data.</text>
</comment>
<accession>A0A916T7M6</accession>
<reference evidence="3" key="1">
    <citation type="journal article" date="2014" name="Int. J. Syst. Evol. Microbiol.">
        <title>Complete genome sequence of Corynebacterium casei LMG S-19264T (=DSM 44701T), isolated from a smear-ripened cheese.</title>
        <authorList>
            <consortium name="US DOE Joint Genome Institute (JGI-PGF)"/>
            <person name="Walter F."/>
            <person name="Albersmeier A."/>
            <person name="Kalinowski J."/>
            <person name="Ruckert C."/>
        </authorList>
    </citation>
    <scope>NUCLEOTIDE SEQUENCE</scope>
    <source>
        <strain evidence="3">CGMCC 1.12426</strain>
    </source>
</reference>
<name>A0A916T7M6_9HYPH</name>
<feature type="coiled-coil region" evidence="1">
    <location>
        <begin position="52"/>
        <end position="288"/>
    </location>
</feature>
<evidence type="ECO:0000256" key="2">
    <source>
        <dbReference type="SAM" id="MobiDB-lite"/>
    </source>
</evidence>
<proteinExistence type="predicted"/>
<gene>
    <name evidence="3" type="ORF">GCM10011316_01390</name>
</gene>
<reference evidence="3" key="2">
    <citation type="submission" date="2020-09" db="EMBL/GenBank/DDBJ databases">
        <authorList>
            <person name="Sun Q."/>
            <person name="Zhou Y."/>
        </authorList>
    </citation>
    <scope>NUCLEOTIDE SEQUENCE</scope>
    <source>
        <strain evidence="3">CGMCC 1.12426</strain>
    </source>
</reference>
<keyword evidence="4" id="KW-1185">Reference proteome</keyword>
<dbReference type="AlphaFoldDB" id="A0A916T7M6"/>
<evidence type="ECO:0000313" key="4">
    <source>
        <dbReference type="Proteomes" id="UP000605148"/>
    </source>
</evidence>
<feature type="compositionally biased region" description="Polar residues" evidence="2">
    <location>
        <begin position="314"/>
        <end position="328"/>
    </location>
</feature>
<feature type="region of interest" description="Disordered" evidence="2">
    <location>
        <begin position="314"/>
        <end position="434"/>
    </location>
</feature>
<dbReference type="EMBL" id="BMFA01000001">
    <property type="protein sequence ID" value="GGB33015.1"/>
    <property type="molecule type" value="Genomic_DNA"/>
</dbReference>
<organism evidence="3 4">
    <name type="scientific">Roseibium aquae</name>
    <dbReference type="NCBI Taxonomy" id="1323746"/>
    <lineage>
        <taxon>Bacteria</taxon>
        <taxon>Pseudomonadati</taxon>
        <taxon>Pseudomonadota</taxon>
        <taxon>Alphaproteobacteria</taxon>
        <taxon>Hyphomicrobiales</taxon>
        <taxon>Stappiaceae</taxon>
        <taxon>Roseibium</taxon>
    </lineage>
</organism>
<protein>
    <submittedName>
        <fullName evidence="3">Uncharacterized protein</fullName>
    </submittedName>
</protein>
<sequence>MYIVLGFCVSGLLSLAVFPAFYKRAVRLTKEAIDATNPSTYAEVRAAQDQALARHAVEFRRLERRLETERDALTAQKRQSGELQAQLVNLQEAHAADLVSLRTELDVANAKIEAAKAVRQDLETAKARIESMERTLAAVRNEAEGLRRERDAKLGWLPPDDMAAASTVSSLEREIAVLKTRLAEAETRAASSVLLRPELDQGNERAIIANLERQLIDSEAKYISAQSDVTRLTAQLDFTSGARAGQSEHTDNELRAIQADRARLKAELHDRDRTLARARTKLQQLQRDLNQPLLADMRKELHEIVQAILASKSSANAKAGTANKNSDMAGTAKPGKSKTPRRGQVGAEQGVDVPNKQGQKAAEVPADTHPVPSAARDLVRRVVNAQRGAVTGSAADQTASVSAREKGEKTDPAAPKRKTKQTSPSQPAKKMGVA</sequence>
<evidence type="ECO:0000313" key="3">
    <source>
        <dbReference type="EMBL" id="GGB33015.1"/>
    </source>
</evidence>
<keyword evidence="1" id="KW-0175">Coiled coil</keyword>
<evidence type="ECO:0000256" key="1">
    <source>
        <dbReference type="SAM" id="Coils"/>
    </source>
</evidence>
<dbReference type="Proteomes" id="UP000605148">
    <property type="component" value="Unassembled WGS sequence"/>
</dbReference>